<dbReference type="Proteomes" id="UP000660554">
    <property type="component" value="Unassembled WGS sequence"/>
</dbReference>
<accession>A0ABQ3NK50</accession>
<keyword evidence="3" id="KW-1185">Reference proteome</keyword>
<proteinExistence type="predicted"/>
<feature type="compositionally biased region" description="Low complexity" evidence="1">
    <location>
        <begin position="42"/>
        <end position="55"/>
    </location>
</feature>
<comment type="caution">
    <text evidence="2">The sequence shown here is derived from an EMBL/GenBank/DDBJ whole genome shotgun (WGS) entry which is preliminary data.</text>
</comment>
<evidence type="ECO:0000256" key="1">
    <source>
        <dbReference type="SAM" id="MobiDB-lite"/>
    </source>
</evidence>
<evidence type="ECO:0000313" key="3">
    <source>
        <dbReference type="Proteomes" id="UP000660554"/>
    </source>
</evidence>
<gene>
    <name evidence="2" type="ORF">Scinn_25470</name>
</gene>
<reference evidence="3" key="1">
    <citation type="submission" date="2020-09" db="EMBL/GenBank/DDBJ databases">
        <title>Whole genome shotgun sequence of Streptomyces cinnamonensis NBRC 15873.</title>
        <authorList>
            <person name="Komaki H."/>
            <person name="Tamura T."/>
        </authorList>
    </citation>
    <scope>NUCLEOTIDE SEQUENCE [LARGE SCALE GENOMIC DNA]</scope>
    <source>
        <strain evidence="3">NBRC 15873</strain>
    </source>
</reference>
<dbReference type="EMBL" id="BNDV01000008">
    <property type="protein sequence ID" value="GHI13084.1"/>
    <property type="molecule type" value="Genomic_DNA"/>
</dbReference>
<evidence type="ECO:0000313" key="2">
    <source>
        <dbReference type="EMBL" id="GHI13084.1"/>
    </source>
</evidence>
<name>A0ABQ3NK50_STRVG</name>
<protein>
    <submittedName>
        <fullName evidence="2">Uncharacterized protein</fullName>
    </submittedName>
</protein>
<feature type="region of interest" description="Disordered" evidence="1">
    <location>
        <begin position="39"/>
        <end position="62"/>
    </location>
</feature>
<sequence length="62" mass="6119">MTKDVIALTERMPDALSVLAGLLAGGPDLLVETAGEGAVVQPPSTCSPTGPPSSCRTAPSSP</sequence>
<organism evidence="2 3">
    <name type="scientific">Streptomyces virginiae</name>
    <name type="common">Streptomyces cinnamonensis</name>
    <dbReference type="NCBI Taxonomy" id="1961"/>
    <lineage>
        <taxon>Bacteria</taxon>
        <taxon>Bacillati</taxon>
        <taxon>Actinomycetota</taxon>
        <taxon>Actinomycetes</taxon>
        <taxon>Kitasatosporales</taxon>
        <taxon>Streptomycetaceae</taxon>
        <taxon>Streptomyces</taxon>
    </lineage>
</organism>